<gene>
    <name evidence="2" type="ORF">METESE_06890</name>
</gene>
<organism evidence="2 3">
    <name type="scientific">Mesoterricola sediminis</name>
    <dbReference type="NCBI Taxonomy" id="2927980"/>
    <lineage>
        <taxon>Bacteria</taxon>
        <taxon>Pseudomonadati</taxon>
        <taxon>Acidobacteriota</taxon>
        <taxon>Holophagae</taxon>
        <taxon>Holophagales</taxon>
        <taxon>Holophagaceae</taxon>
        <taxon>Mesoterricola</taxon>
    </lineage>
</organism>
<dbReference type="AlphaFoldDB" id="A0AA48GMC4"/>
<feature type="domain" description="DUF6036" evidence="1">
    <location>
        <begin position="4"/>
        <end position="137"/>
    </location>
</feature>
<name>A0AA48GMC4_9BACT</name>
<reference evidence="2" key="1">
    <citation type="journal article" date="2023" name="Int. J. Syst. Evol. Microbiol.">
        <title>Mesoterricola silvestris gen. nov., sp. nov., Mesoterricola sediminis sp. nov., Geothrix oryzae sp. nov., Geothrix edaphica sp. nov., Geothrix rubra sp. nov., and Geothrix limicola sp. nov., six novel members of Acidobacteriota isolated from soils.</title>
        <authorList>
            <person name="Itoh H."/>
            <person name="Sugisawa Y."/>
            <person name="Mise K."/>
            <person name="Xu Z."/>
            <person name="Kuniyasu M."/>
            <person name="Ushijima N."/>
            <person name="Kawano K."/>
            <person name="Kobayashi E."/>
            <person name="Shiratori Y."/>
            <person name="Masuda Y."/>
            <person name="Senoo K."/>
        </authorList>
    </citation>
    <scope>NUCLEOTIDE SEQUENCE</scope>
    <source>
        <strain evidence="2">W786</strain>
    </source>
</reference>
<dbReference type="EMBL" id="AP027081">
    <property type="protein sequence ID" value="BDU75731.1"/>
    <property type="molecule type" value="Genomic_DNA"/>
</dbReference>
<dbReference type="InterPro" id="IPR045792">
    <property type="entry name" value="DUF6036"/>
</dbReference>
<sequence>MLHVIGSTALMLQSNYVRGTKDSDVLEAADLPSDIAAELLALAGRGTSLAARHQIYLDIVPRGLPFLPLAPVWHSLRGFSDQLVNFQVESLDIVDVTVSKLKRFNLNDQADVRAMVERGMVSHDELVERFKSAVDRFSGDARAYDLPKCVRNLNQVERDLFLEDGTEIELPDWI</sequence>
<evidence type="ECO:0000259" key="1">
    <source>
        <dbReference type="Pfam" id="PF19502"/>
    </source>
</evidence>
<evidence type="ECO:0000313" key="2">
    <source>
        <dbReference type="EMBL" id="BDU75731.1"/>
    </source>
</evidence>
<evidence type="ECO:0000313" key="3">
    <source>
        <dbReference type="Proteomes" id="UP001228113"/>
    </source>
</evidence>
<accession>A0AA48GMC4</accession>
<dbReference type="Proteomes" id="UP001228113">
    <property type="component" value="Chromosome"/>
</dbReference>
<protein>
    <recommendedName>
        <fullName evidence="1">DUF6036 domain-containing protein</fullName>
    </recommendedName>
</protein>
<keyword evidence="3" id="KW-1185">Reference proteome</keyword>
<proteinExistence type="predicted"/>
<dbReference type="Pfam" id="PF19502">
    <property type="entry name" value="DUF6036"/>
    <property type="match status" value="1"/>
</dbReference>
<dbReference type="KEGG" id="msea:METESE_06890"/>